<dbReference type="GO" id="GO:0006508">
    <property type="term" value="P:proteolysis"/>
    <property type="evidence" value="ECO:0007669"/>
    <property type="project" value="InterPro"/>
</dbReference>
<dbReference type="PANTHER" id="PTHR22576:SF37">
    <property type="entry name" value="MUCOSA-ASSOCIATED LYMPHOID TISSUE LYMPHOMA TRANSLOCATION PROTEIN 1"/>
    <property type="match status" value="1"/>
</dbReference>
<sequence length="548" mass="59154">MSLFIGVGTRTRRFLFCCLTTLALLMTAMGCNTVSTKPQLPAVGASIDNAANTRTIDSASSRTITPEYTVETSAPEPPPSSTVSSYRSPIPTDTITLLFRKEEDKAPKRLDPTSLAATAALERALLQRNYKIPPVSPDLLRKLDRSPNVVVCFAPDAGFSMTYAIQKSLRPDPGVNTYAAEVAIRARVFVGAGMLSVEEGRGTIRFSGNGQQRDYGERRAMELAAERAANSLVKRVVARLKSLTPIQIWEYADLQFDQATITGDEVLPPPSGEAPLPSPAQVHVLVIGVSDYRNASRLNHANYHNLNGVTVDMQNIANTFAELGIARNRINLLKDRDATAANVRAGIDAMARTAGPDDLLVLYISGHGMQANFKKEGMSLPVLYDFSMQNRESAPDFTELLERMTQSAADRFVMIVDTCHSGGAVSDLTTVVLSSQGAQLSKTKGAPSPGMVIRALDTTRNIAVLAASRLKEYSLETADGGGLFTKHLVKGLKSAHENEVLRDIVEKRVAEPVISTSREECNKHPGKCPTGQQTPVFGFSGGGDMICL</sequence>
<dbReference type="Gene3D" id="3.40.50.1460">
    <property type="match status" value="1"/>
</dbReference>
<name>A0A5K8A0H7_9BACT</name>
<dbReference type="GO" id="GO:0004197">
    <property type="term" value="F:cysteine-type endopeptidase activity"/>
    <property type="evidence" value="ECO:0007669"/>
    <property type="project" value="InterPro"/>
</dbReference>
<protein>
    <recommendedName>
        <fullName evidence="3">Peptidase C14 caspase domain-containing protein</fullName>
    </recommendedName>
</protein>
<accession>A0A5K8A0H7</accession>
<proteinExistence type="predicted"/>
<dbReference type="EMBL" id="AP021876">
    <property type="protein sequence ID" value="BBO86013.1"/>
    <property type="molecule type" value="Genomic_DNA"/>
</dbReference>
<feature type="signal peptide" evidence="2">
    <location>
        <begin position="1"/>
        <end position="30"/>
    </location>
</feature>
<evidence type="ECO:0000256" key="1">
    <source>
        <dbReference type="SAM" id="MobiDB-lite"/>
    </source>
</evidence>
<evidence type="ECO:0000313" key="4">
    <source>
        <dbReference type="EMBL" id="BBO86013.1"/>
    </source>
</evidence>
<dbReference type="AlphaFoldDB" id="A0A5K8A0H7"/>
<dbReference type="InterPro" id="IPR029030">
    <property type="entry name" value="Caspase-like_dom_sf"/>
</dbReference>
<dbReference type="PANTHER" id="PTHR22576">
    <property type="entry name" value="MUCOSA ASSOCIATED LYMPHOID TISSUE LYMPHOMA TRANSLOCATION PROTEIN 1/PARACASPASE"/>
    <property type="match status" value="1"/>
</dbReference>
<evidence type="ECO:0000256" key="2">
    <source>
        <dbReference type="SAM" id="SignalP"/>
    </source>
</evidence>
<feature type="domain" description="Peptidase C14 caspase" evidence="3">
    <location>
        <begin position="283"/>
        <end position="530"/>
    </location>
</feature>
<evidence type="ECO:0000313" key="5">
    <source>
        <dbReference type="Proteomes" id="UP000425960"/>
    </source>
</evidence>
<dbReference type="KEGG" id="dov:DSCO28_65790"/>
<feature type="chain" id="PRO_5024291998" description="Peptidase C14 caspase domain-containing protein" evidence="2">
    <location>
        <begin position="31"/>
        <end position="548"/>
    </location>
</feature>
<organism evidence="4 5">
    <name type="scientific">Desulfosarcina ovata subsp. sediminis</name>
    <dbReference type="NCBI Taxonomy" id="885957"/>
    <lineage>
        <taxon>Bacteria</taxon>
        <taxon>Pseudomonadati</taxon>
        <taxon>Thermodesulfobacteriota</taxon>
        <taxon>Desulfobacteria</taxon>
        <taxon>Desulfobacterales</taxon>
        <taxon>Desulfosarcinaceae</taxon>
        <taxon>Desulfosarcina</taxon>
    </lineage>
</organism>
<reference evidence="4 5" key="1">
    <citation type="submission" date="2019-11" db="EMBL/GenBank/DDBJ databases">
        <title>Comparative genomics of hydrocarbon-degrading Desulfosarcina strains.</title>
        <authorList>
            <person name="Watanabe M."/>
            <person name="Kojima H."/>
            <person name="Fukui M."/>
        </authorList>
    </citation>
    <scope>NUCLEOTIDE SEQUENCE [LARGE SCALE GENOMIC DNA]</scope>
    <source>
        <strain evidence="4 5">28bB2T</strain>
    </source>
</reference>
<dbReference type="InterPro" id="IPR011600">
    <property type="entry name" value="Pept_C14_caspase"/>
</dbReference>
<gene>
    <name evidence="4" type="ORF">DSCO28_65790</name>
</gene>
<dbReference type="Pfam" id="PF00656">
    <property type="entry name" value="Peptidase_C14"/>
    <property type="match status" value="1"/>
</dbReference>
<evidence type="ECO:0000259" key="3">
    <source>
        <dbReference type="Pfam" id="PF00656"/>
    </source>
</evidence>
<dbReference type="InterPro" id="IPR052039">
    <property type="entry name" value="Caspase-related_regulators"/>
</dbReference>
<dbReference type="Proteomes" id="UP000425960">
    <property type="component" value="Chromosome"/>
</dbReference>
<dbReference type="RefSeq" id="WP_155325455.1">
    <property type="nucleotide sequence ID" value="NZ_AP021876.1"/>
</dbReference>
<dbReference type="SUPFAM" id="SSF52129">
    <property type="entry name" value="Caspase-like"/>
    <property type="match status" value="1"/>
</dbReference>
<keyword evidence="2" id="KW-0732">Signal</keyword>
<feature type="region of interest" description="Disordered" evidence="1">
    <location>
        <begin position="62"/>
        <end position="86"/>
    </location>
</feature>